<evidence type="ECO:0000256" key="1">
    <source>
        <dbReference type="SAM" id="Phobius"/>
    </source>
</evidence>
<dbReference type="SMART" id="SM00240">
    <property type="entry name" value="FHA"/>
    <property type="match status" value="1"/>
</dbReference>
<dbReference type="PROSITE" id="PS50006">
    <property type="entry name" value="FHA_DOMAIN"/>
    <property type="match status" value="1"/>
</dbReference>
<name>A0A0R2RSP5_9BACT</name>
<dbReference type="Gene3D" id="2.60.200.20">
    <property type="match status" value="1"/>
</dbReference>
<reference evidence="3 4" key="1">
    <citation type="submission" date="2015-10" db="EMBL/GenBank/DDBJ databases">
        <title>Metagenome-Assembled Genomes uncover a global brackish microbiome.</title>
        <authorList>
            <person name="Hugerth L.W."/>
            <person name="Larsson J."/>
            <person name="Alneberg J."/>
            <person name="Lindh M.V."/>
            <person name="Legrand C."/>
            <person name="Pinhassi J."/>
            <person name="Andersson A.F."/>
        </authorList>
    </citation>
    <scope>NUCLEOTIDE SEQUENCE [LARGE SCALE GENOMIC DNA]</scope>
    <source>
        <strain evidence="3">BACL18 MAG-120507-bin52</strain>
    </source>
</reference>
<organism evidence="3 4">
    <name type="scientific">Verrucomicrobia subdivision 6 bacterium BACL9 MAG-120507-bin52</name>
    <dbReference type="NCBI Taxonomy" id="1655590"/>
    <lineage>
        <taxon>Bacteria</taxon>
        <taxon>Pseudomonadati</taxon>
        <taxon>Verrucomicrobiota</taxon>
        <taxon>Verrucomicrobiia</taxon>
        <taxon>Verrucomicrobiales</taxon>
        <taxon>Verrucomicrobia subdivision 6</taxon>
    </lineage>
</organism>
<keyword evidence="1" id="KW-1133">Transmembrane helix</keyword>
<dbReference type="InterPro" id="IPR000253">
    <property type="entry name" value="FHA_dom"/>
</dbReference>
<dbReference type="Proteomes" id="UP000051269">
    <property type="component" value="Unassembled WGS sequence"/>
</dbReference>
<evidence type="ECO:0000313" key="3">
    <source>
        <dbReference type="EMBL" id="KRO63251.1"/>
    </source>
</evidence>
<dbReference type="SUPFAM" id="SSF49879">
    <property type="entry name" value="SMAD/FHA domain"/>
    <property type="match status" value="1"/>
</dbReference>
<protein>
    <recommendedName>
        <fullName evidence="2">FHA domain-containing protein</fullName>
    </recommendedName>
</protein>
<accession>A0A0R2RSP5</accession>
<comment type="caution">
    <text evidence="3">The sequence shown here is derived from an EMBL/GenBank/DDBJ whole genome shotgun (WGS) entry which is preliminary data.</text>
</comment>
<sequence>MPRIVSESKEIPQMTIDLVGPRMAVGRIDGNEIQIVHGSISSRHAELVLDGVEYRVRDLESTNGTRVNDEKTMEALLQDRDRLQFGQIPFRYEGAVAKAALALPQSGASFQMEQGLEEGIPENFRNLSPIKGKGQSGSPTWVLAVGGLVAVLGLGFYVFRMLSTP</sequence>
<dbReference type="InterPro" id="IPR050923">
    <property type="entry name" value="Cell_Proc_Reg/RNA_Proc"/>
</dbReference>
<dbReference type="Pfam" id="PF00498">
    <property type="entry name" value="FHA"/>
    <property type="match status" value="1"/>
</dbReference>
<dbReference type="PANTHER" id="PTHR23308">
    <property type="entry name" value="NUCLEAR INHIBITOR OF PROTEIN PHOSPHATASE-1"/>
    <property type="match status" value="1"/>
</dbReference>
<keyword evidence="1" id="KW-0812">Transmembrane</keyword>
<evidence type="ECO:0000259" key="2">
    <source>
        <dbReference type="PROSITE" id="PS50006"/>
    </source>
</evidence>
<gene>
    <name evidence="3" type="ORF">ABR82_05700</name>
</gene>
<dbReference type="EMBL" id="LIBO01000001">
    <property type="protein sequence ID" value="KRO63251.1"/>
    <property type="molecule type" value="Genomic_DNA"/>
</dbReference>
<proteinExistence type="predicted"/>
<evidence type="ECO:0000313" key="4">
    <source>
        <dbReference type="Proteomes" id="UP000051269"/>
    </source>
</evidence>
<keyword evidence="1" id="KW-0472">Membrane</keyword>
<dbReference type="InterPro" id="IPR008984">
    <property type="entry name" value="SMAD_FHA_dom_sf"/>
</dbReference>
<dbReference type="CDD" id="cd00060">
    <property type="entry name" value="FHA"/>
    <property type="match status" value="1"/>
</dbReference>
<dbReference type="AlphaFoldDB" id="A0A0R2RSP5"/>
<feature type="domain" description="FHA" evidence="2">
    <location>
        <begin position="23"/>
        <end position="72"/>
    </location>
</feature>
<feature type="transmembrane region" description="Helical" evidence="1">
    <location>
        <begin position="141"/>
        <end position="159"/>
    </location>
</feature>